<proteinExistence type="predicted"/>
<keyword evidence="1" id="KW-0812">Transmembrane</keyword>
<dbReference type="Gramene" id="evm.model.03.447">
    <property type="protein sequence ID" value="cds.evm.model.03.447"/>
    <property type="gene ID" value="evm.TU.03.447"/>
</dbReference>
<keyword evidence="1" id="KW-1133">Transmembrane helix</keyword>
<evidence type="ECO:0000313" key="4">
    <source>
        <dbReference type="Proteomes" id="UP000596661"/>
    </source>
</evidence>
<evidence type="ECO:0000256" key="1">
    <source>
        <dbReference type="SAM" id="Phobius"/>
    </source>
</evidence>
<reference evidence="3" key="1">
    <citation type="submission" date="2018-11" db="EMBL/GenBank/DDBJ databases">
        <authorList>
            <person name="Grassa J C."/>
        </authorList>
    </citation>
    <scope>NUCLEOTIDE SEQUENCE [LARGE SCALE GENOMIC DNA]</scope>
</reference>
<dbReference type="Pfam" id="PF14111">
    <property type="entry name" value="DUF4283"/>
    <property type="match status" value="1"/>
</dbReference>
<name>A0A803P935_CANSA</name>
<protein>
    <recommendedName>
        <fullName evidence="2">DUF4283 domain-containing protein</fullName>
    </recommendedName>
</protein>
<accession>A0A803P935</accession>
<feature type="transmembrane region" description="Helical" evidence="1">
    <location>
        <begin position="250"/>
        <end position="273"/>
    </location>
</feature>
<dbReference type="EnsemblPlants" id="evm.model.03.447">
    <property type="protein sequence ID" value="cds.evm.model.03.447"/>
    <property type="gene ID" value="evm.TU.03.447"/>
</dbReference>
<dbReference type="Proteomes" id="UP000596661">
    <property type="component" value="Chromosome 3"/>
</dbReference>
<dbReference type="EMBL" id="UZAU01000253">
    <property type="status" value="NOT_ANNOTATED_CDS"/>
    <property type="molecule type" value="Genomic_DNA"/>
</dbReference>
<keyword evidence="1" id="KW-0472">Membrane</keyword>
<keyword evidence="4" id="KW-1185">Reference proteome</keyword>
<organism evidence="3 4">
    <name type="scientific">Cannabis sativa</name>
    <name type="common">Hemp</name>
    <name type="synonym">Marijuana</name>
    <dbReference type="NCBI Taxonomy" id="3483"/>
    <lineage>
        <taxon>Eukaryota</taxon>
        <taxon>Viridiplantae</taxon>
        <taxon>Streptophyta</taxon>
        <taxon>Embryophyta</taxon>
        <taxon>Tracheophyta</taxon>
        <taxon>Spermatophyta</taxon>
        <taxon>Magnoliopsida</taxon>
        <taxon>eudicotyledons</taxon>
        <taxon>Gunneridae</taxon>
        <taxon>Pentapetalae</taxon>
        <taxon>rosids</taxon>
        <taxon>fabids</taxon>
        <taxon>Rosales</taxon>
        <taxon>Cannabaceae</taxon>
        <taxon>Cannabis</taxon>
    </lineage>
</organism>
<evidence type="ECO:0000259" key="2">
    <source>
        <dbReference type="Pfam" id="PF14111"/>
    </source>
</evidence>
<sequence length="349" mass="39991">MVSNSSLKQSLEDYCANLTLEEEVQGGNENQLASLWKSGMGMYVKQLESNLFLFQFYHDVDIQRVIEGGSWTCNRQYLILKRLKEGDNPCLNNLNKLDMKSQGKKGFMELKLDMSKAYDRIEWTFLEAILLKMGFHWNWVALILSSVQSVQYHIIHGVLRQPMILIIGTMKLWDYSVKNAYKLLQLINGRCSSVTNFSLWRIWSLKIPAKVSVFLWRPCCNNLPTTVNLIGKHVDVPAVYSFFVRLKGKLWTMFLWIVHLLTYASLILIEGFFEPLIAESIGLKEVLSGMKTTNYDEVVLKTDYQVLVNVIHITVTMSSPFGLPDADCRSYSRGLVPTDLQAIIIANLL</sequence>
<evidence type="ECO:0000313" key="3">
    <source>
        <dbReference type="EnsemblPlants" id="cds.evm.model.03.447"/>
    </source>
</evidence>
<reference evidence="3" key="2">
    <citation type="submission" date="2021-03" db="UniProtKB">
        <authorList>
            <consortium name="EnsemblPlants"/>
        </authorList>
    </citation>
    <scope>IDENTIFICATION</scope>
</reference>
<dbReference type="AlphaFoldDB" id="A0A803P935"/>
<dbReference type="InterPro" id="IPR025558">
    <property type="entry name" value="DUF4283"/>
</dbReference>
<feature type="domain" description="DUF4283" evidence="2">
    <location>
        <begin position="30"/>
        <end position="86"/>
    </location>
</feature>